<dbReference type="PANTHER" id="PTHR47371">
    <property type="entry name" value="LIPOTEICHOIC ACID SYNTHASE"/>
    <property type="match status" value="1"/>
</dbReference>
<evidence type="ECO:0000256" key="5">
    <source>
        <dbReference type="ARBA" id="ARBA00023136"/>
    </source>
</evidence>
<feature type="transmembrane region" description="Helical" evidence="6">
    <location>
        <begin position="111"/>
        <end position="129"/>
    </location>
</feature>
<evidence type="ECO:0000256" key="2">
    <source>
        <dbReference type="ARBA" id="ARBA00022475"/>
    </source>
</evidence>
<keyword evidence="4 6" id="KW-1133">Transmembrane helix</keyword>
<feature type="transmembrane region" description="Helical" evidence="6">
    <location>
        <begin position="44"/>
        <end position="76"/>
    </location>
</feature>
<dbReference type="Gene3D" id="3.40.720.10">
    <property type="entry name" value="Alkaline Phosphatase, subunit A"/>
    <property type="match status" value="1"/>
</dbReference>
<evidence type="ECO:0000259" key="7">
    <source>
        <dbReference type="Pfam" id="PF00884"/>
    </source>
</evidence>
<comment type="caution">
    <text evidence="8">The sequence shown here is derived from an EMBL/GenBank/DDBJ whole genome shotgun (WGS) entry which is preliminary data.</text>
</comment>
<feature type="domain" description="Sulfatase N-terminal" evidence="7">
    <location>
        <begin position="226"/>
        <end position="469"/>
    </location>
</feature>
<evidence type="ECO:0000313" key="9">
    <source>
        <dbReference type="Proteomes" id="UP000238220"/>
    </source>
</evidence>
<proteinExistence type="predicted"/>
<accession>A0A2S5TEE5</accession>
<keyword evidence="5 6" id="KW-0472">Membrane</keyword>
<dbReference type="AlphaFoldDB" id="A0A2S5TEE5"/>
<dbReference type="GO" id="GO:0005886">
    <property type="term" value="C:plasma membrane"/>
    <property type="evidence" value="ECO:0007669"/>
    <property type="project" value="UniProtKB-SubCell"/>
</dbReference>
<evidence type="ECO:0000256" key="3">
    <source>
        <dbReference type="ARBA" id="ARBA00022692"/>
    </source>
</evidence>
<protein>
    <recommendedName>
        <fullName evidence="7">Sulfatase N-terminal domain-containing protein</fullName>
    </recommendedName>
</protein>
<comment type="subcellular location">
    <subcellularLocation>
        <location evidence="1">Cell membrane</location>
        <topology evidence="1">Multi-pass membrane protein</topology>
    </subcellularLocation>
</comment>
<dbReference type="Pfam" id="PF00884">
    <property type="entry name" value="Sulfatase"/>
    <property type="match status" value="1"/>
</dbReference>
<dbReference type="InterPro" id="IPR050448">
    <property type="entry name" value="OpgB/LTA_synthase_biosynth"/>
</dbReference>
<dbReference type="SUPFAM" id="SSF53649">
    <property type="entry name" value="Alkaline phosphatase-like"/>
    <property type="match status" value="1"/>
</dbReference>
<gene>
    <name evidence="8" type="ORF">C3942_13855</name>
</gene>
<dbReference type="InterPro" id="IPR017850">
    <property type="entry name" value="Alkaline_phosphatase_core_sf"/>
</dbReference>
<keyword evidence="9" id="KW-1185">Reference proteome</keyword>
<evidence type="ECO:0000256" key="1">
    <source>
        <dbReference type="ARBA" id="ARBA00004651"/>
    </source>
</evidence>
<dbReference type="RefSeq" id="WP_104230946.1">
    <property type="nucleotide sequence ID" value="NZ_PSNW01000007.1"/>
</dbReference>
<evidence type="ECO:0000313" key="8">
    <source>
        <dbReference type="EMBL" id="PPE73350.1"/>
    </source>
</evidence>
<dbReference type="PANTHER" id="PTHR47371:SF3">
    <property type="entry name" value="PHOSPHOGLYCEROL TRANSFERASE I"/>
    <property type="match status" value="1"/>
</dbReference>
<evidence type="ECO:0000256" key="6">
    <source>
        <dbReference type="SAM" id="Phobius"/>
    </source>
</evidence>
<dbReference type="OrthoDB" id="5363296at2"/>
<keyword evidence="3 6" id="KW-0812">Transmembrane</keyword>
<dbReference type="EMBL" id="PSNW01000007">
    <property type="protein sequence ID" value="PPE73350.1"/>
    <property type="molecule type" value="Genomic_DNA"/>
</dbReference>
<reference evidence="8 9" key="1">
    <citation type="submission" date="2018-02" db="EMBL/GenBank/DDBJ databases">
        <title>Genome sequencing of Solimonas sp. HR-BB.</title>
        <authorList>
            <person name="Lee Y."/>
            <person name="Jeon C.O."/>
        </authorList>
    </citation>
    <scope>NUCLEOTIDE SEQUENCE [LARGE SCALE GENOMIC DNA]</scope>
    <source>
        <strain evidence="8 9">HR-BB</strain>
    </source>
</reference>
<organism evidence="8 9">
    <name type="scientific">Solimonas fluminis</name>
    <dbReference type="NCBI Taxonomy" id="2086571"/>
    <lineage>
        <taxon>Bacteria</taxon>
        <taxon>Pseudomonadati</taxon>
        <taxon>Pseudomonadota</taxon>
        <taxon>Gammaproteobacteria</taxon>
        <taxon>Nevskiales</taxon>
        <taxon>Nevskiaceae</taxon>
        <taxon>Solimonas</taxon>
    </lineage>
</organism>
<feature type="transmembrane region" description="Helical" evidence="6">
    <location>
        <begin position="141"/>
        <end position="159"/>
    </location>
</feature>
<sequence>MSPAFLRLGALAPAAVQAAAAIYAVWVSLQFSDDPACALINAGLFLLPFLLLGAATGRPAIALAAATALALLLWAVGEMKLRYFGNRLALIDFYFLSEGANWSIVQRYPRLQWMLAGYLALVAVLILHARQRRQQRWGAKARLAAALVLAGWCAGAWAGRHHHTWEVFRDDADCGTIKTCGVMSRLLYSYSVFEFAEPLPSGDPARFEAAAAGVAPLPAPWEVRPDVVVWLHESTLDPALYRLNGARLPRLDMFRRSPRDRAGGLLRVHTFGGKTWLSEFSLLTGLVPEDFGGRRTTVFNSVAPQMQRNLVTRFEANGYDSLVLMPTMKSFYGAARTYEGLGFDRVLTLRDFPEYDHVKGDEWDIADSDRLGEAAAKLLREHRRAHPDRPLFLYLLSIKEHAPYSSRTRPLYRLERSGVGKSLAAKLTDYVGKLQVLDGGLRTLERELTAGPRPALWAYFGDHQAYFEEASPPYRSPLPAPELLTQYRLRSSLAPALRESPPLLDIALLPSLIADSAGLEPDDFFRAQSAMRRLCGGRLEDCPDKALLASYKAHLFSPRLGLFDDSIEQVAAH</sequence>
<keyword evidence="2" id="KW-1003">Cell membrane</keyword>
<name>A0A2S5TEE5_9GAMM</name>
<dbReference type="InterPro" id="IPR000917">
    <property type="entry name" value="Sulfatase_N"/>
</dbReference>
<dbReference type="Proteomes" id="UP000238220">
    <property type="component" value="Unassembled WGS sequence"/>
</dbReference>
<evidence type="ECO:0000256" key="4">
    <source>
        <dbReference type="ARBA" id="ARBA00022989"/>
    </source>
</evidence>
<feature type="transmembrane region" description="Helical" evidence="6">
    <location>
        <begin position="88"/>
        <end position="105"/>
    </location>
</feature>